<reference evidence="3" key="1">
    <citation type="journal article" date="2014" name="Proc. Natl. Acad. Sci. U.S.A.">
        <title>Extensive sampling of basidiomycete genomes demonstrates inadequacy of the white-rot/brown-rot paradigm for wood decay fungi.</title>
        <authorList>
            <person name="Riley R."/>
            <person name="Salamov A.A."/>
            <person name="Brown D.W."/>
            <person name="Nagy L.G."/>
            <person name="Floudas D."/>
            <person name="Held B.W."/>
            <person name="Levasseur A."/>
            <person name="Lombard V."/>
            <person name="Morin E."/>
            <person name="Otillar R."/>
            <person name="Lindquist E.A."/>
            <person name="Sun H."/>
            <person name="LaButti K.M."/>
            <person name="Schmutz J."/>
            <person name="Jabbour D."/>
            <person name="Luo H."/>
            <person name="Baker S.E."/>
            <person name="Pisabarro A.G."/>
            <person name="Walton J.D."/>
            <person name="Blanchette R.A."/>
            <person name="Henrissat B."/>
            <person name="Martin F."/>
            <person name="Cullen D."/>
            <person name="Hibbett D.S."/>
            <person name="Grigoriev I.V."/>
        </authorList>
    </citation>
    <scope>NUCLEOTIDE SEQUENCE [LARGE SCALE GENOMIC DNA]</scope>
    <source>
        <strain evidence="3">CBS 339.88</strain>
    </source>
</reference>
<name>A0A067T1F6_GALM3</name>
<proteinExistence type="predicted"/>
<evidence type="ECO:0000313" key="3">
    <source>
        <dbReference type="Proteomes" id="UP000027222"/>
    </source>
</evidence>
<organism evidence="2 3">
    <name type="scientific">Galerina marginata (strain CBS 339.88)</name>
    <dbReference type="NCBI Taxonomy" id="685588"/>
    <lineage>
        <taxon>Eukaryota</taxon>
        <taxon>Fungi</taxon>
        <taxon>Dikarya</taxon>
        <taxon>Basidiomycota</taxon>
        <taxon>Agaricomycotina</taxon>
        <taxon>Agaricomycetes</taxon>
        <taxon>Agaricomycetidae</taxon>
        <taxon>Agaricales</taxon>
        <taxon>Agaricineae</taxon>
        <taxon>Strophariaceae</taxon>
        <taxon>Galerina</taxon>
    </lineage>
</organism>
<dbReference type="Proteomes" id="UP000027222">
    <property type="component" value="Unassembled WGS sequence"/>
</dbReference>
<gene>
    <name evidence="2" type="ORF">GALMADRAFT_632144</name>
</gene>
<feature type="signal peptide" evidence="1">
    <location>
        <begin position="1"/>
        <end position="20"/>
    </location>
</feature>
<evidence type="ECO:0000313" key="2">
    <source>
        <dbReference type="EMBL" id="KDR73784.1"/>
    </source>
</evidence>
<evidence type="ECO:0008006" key="4">
    <source>
        <dbReference type="Google" id="ProtNLM"/>
    </source>
</evidence>
<protein>
    <recommendedName>
        <fullName evidence="4">Secreted protein</fullName>
    </recommendedName>
</protein>
<evidence type="ECO:0000256" key="1">
    <source>
        <dbReference type="SAM" id="SignalP"/>
    </source>
</evidence>
<sequence length="144" mass="14756">MPSNSPVLGCLITLRPFVSAEGASLSPSSASTSTAGVFDTPSVRGFGPFSLKVPLTRWANSFDVSGRPVSAGSTVFVTRGFRAFFGSTAEAGTSGGTELCSAFSSARVGVRRSLLGLRDTLASAPTTNGIVILCKLRPSFSSLS</sequence>
<keyword evidence="3" id="KW-1185">Reference proteome</keyword>
<dbReference type="HOGENOM" id="CLU_1796610_0_0_1"/>
<feature type="chain" id="PRO_5001649200" description="Secreted protein" evidence="1">
    <location>
        <begin position="21"/>
        <end position="144"/>
    </location>
</feature>
<dbReference type="AlphaFoldDB" id="A0A067T1F6"/>
<keyword evidence="1" id="KW-0732">Signal</keyword>
<dbReference type="EMBL" id="KL142385">
    <property type="protein sequence ID" value="KDR73784.1"/>
    <property type="molecule type" value="Genomic_DNA"/>
</dbReference>
<accession>A0A067T1F6</accession>